<dbReference type="AlphaFoldDB" id="A0A087T4Y4"/>
<protein>
    <submittedName>
        <fullName evidence="2">Uncharacterized protein</fullName>
    </submittedName>
</protein>
<keyword evidence="3" id="KW-1185">Reference proteome</keyword>
<reference evidence="2 3" key="1">
    <citation type="submission" date="2013-11" db="EMBL/GenBank/DDBJ databases">
        <title>Genome sequencing of Stegodyphus mimosarum.</title>
        <authorList>
            <person name="Bechsgaard J."/>
        </authorList>
    </citation>
    <scope>NUCLEOTIDE SEQUENCE [LARGE SCALE GENOMIC DNA]</scope>
</reference>
<evidence type="ECO:0000256" key="1">
    <source>
        <dbReference type="SAM" id="Phobius"/>
    </source>
</evidence>
<accession>A0A087T4Y4</accession>
<name>A0A087T4Y4_STEMI</name>
<sequence length="46" mass="5514">DQKTHSFFFSSVLIGADIFHAACVTVFRRRYDMNQRRQNANQSYTW</sequence>
<organism evidence="2 3">
    <name type="scientific">Stegodyphus mimosarum</name>
    <name type="common">African social velvet spider</name>
    <dbReference type="NCBI Taxonomy" id="407821"/>
    <lineage>
        <taxon>Eukaryota</taxon>
        <taxon>Metazoa</taxon>
        <taxon>Ecdysozoa</taxon>
        <taxon>Arthropoda</taxon>
        <taxon>Chelicerata</taxon>
        <taxon>Arachnida</taxon>
        <taxon>Araneae</taxon>
        <taxon>Araneomorphae</taxon>
        <taxon>Entelegynae</taxon>
        <taxon>Eresoidea</taxon>
        <taxon>Eresidae</taxon>
        <taxon>Stegodyphus</taxon>
    </lineage>
</organism>
<feature type="transmembrane region" description="Helical" evidence="1">
    <location>
        <begin position="6"/>
        <end position="27"/>
    </location>
</feature>
<evidence type="ECO:0000313" key="2">
    <source>
        <dbReference type="EMBL" id="KFM60173.1"/>
    </source>
</evidence>
<dbReference type="Proteomes" id="UP000054359">
    <property type="component" value="Unassembled WGS sequence"/>
</dbReference>
<keyword evidence="1" id="KW-1133">Transmembrane helix</keyword>
<evidence type="ECO:0000313" key="3">
    <source>
        <dbReference type="Proteomes" id="UP000054359"/>
    </source>
</evidence>
<keyword evidence="1" id="KW-0812">Transmembrane</keyword>
<keyword evidence="1" id="KW-0472">Membrane</keyword>
<dbReference type="EMBL" id="KK113427">
    <property type="protein sequence ID" value="KFM60173.1"/>
    <property type="molecule type" value="Genomic_DNA"/>
</dbReference>
<feature type="non-terminal residue" evidence="2">
    <location>
        <position position="1"/>
    </location>
</feature>
<proteinExistence type="predicted"/>
<feature type="non-terminal residue" evidence="2">
    <location>
        <position position="46"/>
    </location>
</feature>
<gene>
    <name evidence="2" type="ORF">X975_24544</name>
</gene>